<comment type="subcellular location">
    <subcellularLocation>
        <location evidence="1">Membrane</location>
        <topology evidence="1">Multi-pass membrane protein</topology>
    </subcellularLocation>
</comment>
<reference evidence="8 10" key="1">
    <citation type="journal article" date="2007" name="Nature">
        <title>Evolution of genes and genomes on the Drosophila phylogeny.</title>
        <authorList>
            <consortium name="Drosophila 12 Genomes Consortium"/>
            <person name="Clark A.G."/>
            <person name="Eisen M.B."/>
            <person name="Smith D.R."/>
            <person name="Bergman C.M."/>
            <person name="Oliver B."/>
            <person name="Markow T.A."/>
            <person name="Kaufman T.C."/>
            <person name="Kellis M."/>
            <person name="Gelbart W."/>
            <person name="Iyer V.N."/>
            <person name="Pollard D.A."/>
            <person name="Sackton T.B."/>
            <person name="Larracuente A.M."/>
            <person name="Singh N.D."/>
            <person name="Abad J.P."/>
            <person name="Abt D.N."/>
            <person name="Adryan B."/>
            <person name="Aguade M."/>
            <person name="Akashi H."/>
            <person name="Anderson W.W."/>
            <person name="Aquadro C.F."/>
            <person name="Ardell D.H."/>
            <person name="Arguello R."/>
            <person name="Artieri C.G."/>
            <person name="Barbash D.A."/>
            <person name="Barker D."/>
            <person name="Barsanti P."/>
            <person name="Batterham P."/>
            <person name="Batzoglou S."/>
            <person name="Begun D."/>
            <person name="Bhutkar A."/>
            <person name="Blanco E."/>
            <person name="Bosak S.A."/>
            <person name="Bradley R.K."/>
            <person name="Brand A.D."/>
            <person name="Brent M.R."/>
            <person name="Brooks A.N."/>
            <person name="Brown R.H."/>
            <person name="Butlin R.K."/>
            <person name="Caggese C."/>
            <person name="Calvi B.R."/>
            <person name="Bernardo de Carvalho A."/>
            <person name="Caspi A."/>
            <person name="Castrezana S."/>
            <person name="Celniker S.E."/>
            <person name="Chang J.L."/>
            <person name="Chapple C."/>
            <person name="Chatterji S."/>
            <person name="Chinwalla A."/>
            <person name="Civetta A."/>
            <person name="Clifton S.W."/>
            <person name="Comeron J.M."/>
            <person name="Costello J.C."/>
            <person name="Coyne J.A."/>
            <person name="Daub J."/>
            <person name="David R.G."/>
            <person name="Delcher A.L."/>
            <person name="Delehaunty K."/>
            <person name="Do C.B."/>
            <person name="Ebling H."/>
            <person name="Edwards K."/>
            <person name="Eickbush T."/>
            <person name="Evans J.D."/>
            <person name="Filipski A."/>
            <person name="Findeiss S."/>
            <person name="Freyhult E."/>
            <person name="Fulton L."/>
            <person name="Fulton R."/>
            <person name="Garcia A.C."/>
            <person name="Gardiner A."/>
            <person name="Garfield D.A."/>
            <person name="Garvin B.E."/>
            <person name="Gibson G."/>
            <person name="Gilbert D."/>
            <person name="Gnerre S."/>
            <person name="Godfrey J."/>
            <person name="Good R."/>
            <person name="Gotea V."/>
            <person name="Gravely B."/>
            <person name="Greenberg A.J."/>
            <person name="Griffiths-Jones S."/>
            <person name="Gross S."/>
            <person name="Guigo R."/>
            <person name="Gustafson E.A."/>
            <person name="Haerty W."/>
            <person name="Hahn M.W."/>
            <person name="Halligan D.L."/>
            <person name="Halpern A.L."/>
            <person name="Halter G.M."/>
            <person name="Han M.V."/>
            <person name="Heger A."/>
            <person name="Hillier L."/>
            <person name="Hinrichs A.S."/>
            <person name="Holmes I."/>
            <person name="Hoskins R.A."/>
            <person name="Hubisz M.J."/>
            <person name="Hultmark D."/>
            <person name="Huntley M.A."/>
            <person name="Jaffe D.B."/>
            <person name="Jagadeeshan S."/>
            <person name="Jeck W.R."/>
            <person name="Johnson J."/>
            <person name="Jones C.D."/>
            <person name="Jordan W.C."/>
            <person name="Karpen G.H."/>
            <person name="Kataoka E."/>
            <person name="Keightley P.D."/>
            <person name="Kheradpour P."/>
            <person name="Kirkness E.F."/>
            <person name="Koerich L.B."/>
            <person name="Kristiansen K."/>
            <person name="Kudrna D."/>
            <person name="Kulathinal R.J."/>
            <person name="Kumar S."/>
            <person name="Kwok R."/>
            <person name="Lander E."/>
            <person name="Langley C.H."/>
            <person name="Lapoint R."/>
            <person name="Lazzaro B.P."/>
            <person name="Lee S.J."/>
            <person name="Levesque L."/>
            <person name="Li R."/>
            <person name="Lin C.F."/>
            <person name="Lin M.F."/>
            <person name="Lindblad-Toh K."/>
            <person name="Llopart A."/>
            <person name="Long M."/>
            <person name="Low L."/>
            <person name="Lozovsky E."/>
            <person name="Lu J."/>
            <person name="Luo M."/>
            <person name="Machado C.A."/>
            <person name="Makalowski W."/>
            <person name="Marzo M."/>
            <person name="Matsuda M."/>
            <person name="Matzkin L."/>
            <person name="McAllister B."/>
            <person name="McBride C.S."/>
            <person name="McKernan B."/>
            <person name="McKernan K."/>
            <person name="Mendez-Lago M."/>
            <person name="Minx P."/>
            <person name="Mollenhauer M.U."/>
            <person name="Montooth K."/>
            <person name="Mount S.M."/>
            <person name="Mu X."/>
            <person name="Myers E."/>
            <person name="Negre B."/>
            <person name="Newfeld S."/>
            <person name="Nielsen R."/>
            <person name="Noor M.A."/>
            <person name="O'Grady P."/>
            <person name="Pachter L."/>
            <person name="Papaceit M."/>
            <person name="Parisi M.J."/>
            <person name="Parisi M."/>
            <person name="Parts L."/>
            <person name="Pedersen J.S."/>
            <person name="Pesole G."/>
            <person name="Phillippy A.M."/>
            <person name="Ponting C.P."/>
            <person name="Pop M."/>
            <person name="Porcelli D."/>
            <person name="Powell J.R."/>
            <person name="Prohaska S."/>
            <person name="Pruitt K."/>
            <person name="Puig M."/>
            <person name="Quesneville H."/>
            <person name="Ram K.R."/>
            <person name="Rand D."/>
            <person name="Rasmussen M.D."/>
            <person name="Reed L.K."/>
            <person name="Reenan R."/>
            <person name="Reily A."/>
            <person name="Remington K.A."/>
            <person name="Rieger T.T."/>
            <person name="Ritchie M.G."/>
            <person name="Robin C."/>
            <person name="Rogers Y.H."/>
            <person name="Rohde C."/>
            <person name="Rozas J."/>
            <person name="Rubenfield M.J."/>
            <person name="Ruiz A."/>
            <person name="Russo S."/>
            <person name="Salzberg S.L."/>
            <person name="Sanchez-Gracia A."/>
            <person name="Saranga D.J."/>
            <person name="Sato H."/>
            <person name="Schaeffer S.W."/>
            <person name="Schatz M.C."/>
            <person name="Schlenke T."/>
            <person name="Schwartz R."/>
            <person name="Segarra C."/>
            <person name="Singh R.S."/>
            <person name="Sirot L."/>
            <person name="Sirota M."/>
            <person name="Sisneros N.B."/>
            <person name="Smith C.D."/>
            <person name="Smith T.F."/>
            <person name="Spieth J."/>
            <person name="Stage D.E."/>
            <person name="Stark A."/>
            <person name="Stephan W."/>
            <person name="Strausberg R.L."/>
            <person name="Strempel S."/>
            <person name="Sturgill D."/>
            <person name="Sutton G."/>
            <person name="Sutton G.G."/>
            <person name="Tao W."/>
            <person name="Teichmann S."/>
            <person name="Tobari Y.N."/>
            <person name="Tomimura Y."/>
            <person name="Tsolas J.M."/>
            <person name="Valente V.L."/>
            <person name="Venter E."/>
            <person name="Venter J.C."/>
            <person name="Vicario S."/>
            <person name="Vieira F.G."/>
            <person name="Vilella A.J."/>
            <person name="Villasante A."/>
            <person name="Walenz B."/>
            <person name="Wang J."/>
            <person name="Wasserman M."/>
            <person name="Watts T."/>
            <person name="Wilson D."/>
            <person name="Wilson R.K."/>
            <person name="Wing R.A."/>
            <person name="Wolfner M.F."/>
            <person name="Wong A."/>
            <person name="Wong G.K."/>
            <person name="Wu C.I."/>
            <person name="Wu G."/>
            <person name="Yamamoto D."/>
            <person name="Yang H.P."/>
            <person name="Yang S.P."/>
            <person name="Yorke J.A."/>
            <person name="Yoshida K."/>
            <person name="Zdobnov E."/>
            <person name="Zhang P."/>
            <person name="Zhang Y."/>
            <person name="Zimin A.V."/>
            <person name="Baldwin J."/>
            <person name="Abdouelleil A."/>
            <person name="Abdulkadir J."/>
            <person name="Abebe A."/>
            <person name="Abera B."/>
            <person name="Abreu J."/>
            <person name="Acer S.C."/>
            <person name="Aftuck L."/>
            <person name="Alexander A."/>
            <person name="An P."/>
            <person name="Anderson E."/>
            <person name="Anderson S."/>
            <person name="Arachi H."/>
            <person name="Azer M."/>
            <person name="Bachantsang P."/>
            <person name="Barry A."/>
            <person name="Bayul T."/>
            <person name="Berlin A."/>
            <person name="Bessette D."/>
            <person name="Bloom T."/>
            <person name="Blye J."/>
            <person name="Boguslavskiy L."/>
            <person name="Bonnet C."/>
            <person name="Boukhgalter B."/>
            <person name="Bourzgui I."/>
            <person name="Brown A."/>
            <person name="Cahill P."/>
            <person name="Channer S."/>
            <person name="Cheshatsang Y."/>
            <person name="Chuda L."/>
            <person name="Citroen M."/>
            <person name="Collymore A."/>
            <person name="Cooke P."/>
            <person name="Costello M."/>
            <person name="D'Aco K."/>
            <person name="Daza R."/>
            <person name="De Haan G."/>
            <person name="DeGray S."/>
            <person name="DeMaso C."/>
            <person name="Dhargay N."/>
            <person name="Dooley K."/>
            <person name="Dooley E."/>
            <person name="Doricent M."/>
            <person name="Dorje P."/>
            <person name="Dorjee K."/>
            <person name="Dupes A."/>
            <person name="Elong R."/>
            <person name="Falk J."/>
            <person name="Farina A."/>
            <person name="Faro S."/>
            <person name="Ferguson D."/>
            <person name="Fisher S."/>
            <person name="Foley C.D."/>
            <person name="Franke A."/>
            <person name="Friedrich D."/>
            <person name="Gadbois L."/>
            <person name="Gearin G."/>
            <person name="Gearin C.R."/>
            <person name="Giannoukos G."/>
            <person name="Goode T."/>
            <person name="Graham J."/>
            <person name="Grandbois E."/>
            <person name="Grewal S."/>
            <person name="Gyaltsen K."/>
            <person name="Hafez N."/>
            <person name="Hagos B."/>
            <person name="Hall J."/>
            <person name="Henson C."/>
            <person name="Hollinger A."/>
            <person name="Honan T."/>
            <person name="Huard M.D."/>
            <person name="Hughes L."/>
            <person name="Hurhula B."/>
            <person name="Husby M.E."/>
            <person name="Kamat A."/>
            <person name="Kanga B."/>
            <person name="Kashin S."/>
            <person name="Khazanovich D."/>
            <person name="Kisner P."/>
            <person name="Lance K."/>
            <person name="Lara M."/>
            <person name="Lee W."/>
            <person name="Lennon N."/>
            <person name="Letendre F."/>
            <person name="LeVine R."/>
            <person name="Lipovsky A."/>
            <person name="Liu X."/>
            <person name="Liu J."/>
            <person name="Liu S."/>
            <person name="Lokyitsang T."/>
            <person name="Lokyitsang Y."/>
            <person name="Lubonja R."/>
            <person name="Lui A."/>
            <person name="MacDonald P."/>
            <person name="Magnisalis V."/>
            <person name="Maru K."/>
            <person name="Matthews C."/>
            <person name="McCusker W."/>
            <person name="McDonough S."/>
            <person name="Mehta T."/>
            <person name="Meldrim J."/>
            <person name="Meneus L."/>
            <person name="Mihai O."/>
            <person name="Mihalev A."/>
            <person name="Mihova T."/>
            <person name="Mittelman R."/>
            <person name="Mlenga V."/>
            <person name="Montmayeur A."/>
            <person name="Mulrain L."/>
            <person name="Navidi A."/>
            <person name="Naylor J."/>
            <person name="Negash T."/>
            <person name="Nguyen T."/>
            <person name="Nguyen N."/>
            <person name="Nicol R."/>
            <person name="Norbu C."/>
            <person name="Norbu N."/>
            <person name="Novod N."/>
            <person name="O'Neill B."/>
            <person name="Osman S."/>
            <person name="Markiewicz E."/>
            <person name="Oyono O.L."/>
            <person name="Patti C."/>
            <person name="Phunkhang P."/>
            <person name="Pierre F."/>
            <person name="Priest M."/>
            <person name="Raghuraman S."/>
            <person name="Rege F."/>
            <person name="Reyes R."/>
            <person name="Rise C."/>
            <person name="Rogov P."/>
            <person name="Ross K."/>
            <person name="Ryan E."/>
            <person name="Settipalli S."/>
            <person name="Shea T."/>
            <person name="Sherpa N."/>
            <person name="Shi L."/>
            <person name="Shih D."/>
            <person name="Sparrow T."/>
            <person name="Spaulding J."/>
            <person name="Stalker J."/>
            <person name="Stange-Thomann N."/>
            <person name="Stavropoulos S."/>
            <person name="Stone C."/>
            <person name="Strader C."/>
            <person name="Tesfaye S."/>
            <person name="Thomson T."/>
            <person name="Thoulutsang Y."/>
            <person name="Thoulutsang D."/>
            <person name="Topham K."/>
            <person name="Topping I."/>
            <person name="Tsamla T."/>
            <person name="Vassiliev H."/>
            <person name="Vo A."/>
            <person name="Wangchuk T."/>
            <person name="Wangdi T."/>
            <person name="Weiand M."/>
            <person name="Wilkinson J."/>
            <person name="Wilson A."/>
            <person name="Yadav S."/>
            <person name="Young G."/>
            <person name="Yu Q."/>
            <person name="Zembek L."/>
            <person name="Zhong D."/>
            <person name="Zimmer A."/>
            <person name="Zwirko Z."/>
            <person name="Jaffe D.B."/>
            <person name="Alvarez P."/>
            <person name="Brockman W."/>
            <person name="Butler J."/>
            <person name="Chin C."/>
            <person name="Gnerre S."/>
            <person name="Grabherr M."/>
            <person name="Kleber M."/>
            <person name="Mauceli E."/>
            <person name="MacCallum I."/>
        </authorList>
    </citation>
    <scope>NUCLEOTIDE SEQUENCE [LARGE SCALE GENOMIC DNA]</scope>
    <source>
        <strain evidence="8">TSC#15010-1051.87</strain>
        <strain evidence="10">Tucson 15010-1051.87</strain>
    </source>
</reference>
<dbReference type="EMBL" id="CH940647">
    <property type="protein sequence ID" value="KRF84238.1"/>
    <property type="molecule type" value="Genomic_DNA"/>
</dbReference>
<dbReference type="CDD" id="cd10430">
    <property type="entry name" value="BI-1"/>
    <property type="match status" value="1"/>
</dbReference>
<dbReference type="KEGG" id="dvi:6624010"/>
<dbReference type="InterPro" id="IPR006213">
    <property type="entry name" value="Bax_inhbtr1_CS"/>
</dbReference>
<dbReference type="STRING" id="7244.A0A0Q9WHT3"/>
<feature type="transmembrane region" description="Helical" evidence="7">
    <location>
        <begin position="170"/>
        <end position="190"/>
    </location>
</feature>
<dbReference type="GO" id="GO:0006915">
    <property type="term" value="P:apoptotic process"/>
    <property type="evidence" value="ECO:0007669"/>
    <property type="project" value="UniProtKB-KW"/>
</dbReference>
<dbReference type="GO" id="GO:0033119">
    <property type="term" value="P:negative regulation of RNA splicing"/>
    <property type="evidence" value="ECO:0007669"/>
    <property type="project" value="TreeGrafter"/>
</dbReference>
<evidence type="ECO:0000256" key="7">
    <source>
        <dbReference type="RuleBase" id="RU004379"/>
    </source>
</evidence>
<dbReference type="SMR" id="A0A0Q9WHT3"/>
<evidence type="ECO:0000256" key="3">
    <source>
        <dbReference type="ARBA" id="ARBA00022692"/>
    </source>
</evidence>
<sequence length="244" mass="27517">MADTAQFIHDRFQRFMNGIGERYEPFIRQHLSKVYMVLASTTAASAVGALLQMRGTFDLGILAAIASLVLVLGLHFYKDDGKNYYTRLGMLYAFGFCSGQTLGPLLDYICSINPAIILTALTGTFVTFGSLSLAALLAEQGKYLYLGGMLVSVINCMALLSLFNMIFKSYFVQITQLYVGVFVMAAFIVYDTQNIVDKCRMGNRDVVQHALDLFFDVLSMFRRLLIILTQKEEQKQNDRRKRKQ</sequence>
<dbReference type="InterPro" id="IPR006214">
    <property type="entry name" value="Bax_inhibitor_1-related"/>
</dbReference>
<dbReference type="GO" id="GO:0019899">
    <property type="term" value="F:enzyme binding"/>
    <property type="evidence" value="ECO:0007669"/>
    <property type="project" value="TreeGrafter"/>
</dbReference>
<dbReference type="GO" id="GO:0031966">
    <property type="term" value="C:mitochondrial membrane"/>
    <property type="evidence" value="ECO:0007669"/>
    <property type="project" value="TreeGrafter"/>
</dbReference>
<dbReference type="GO" id="GO:2001234">
    <property type="term" value="P:negative regulation of apoptotic signaling pathway"/>
    <property type="evidence" value="ECO:0007669"/>
    <property type="project" value="TreeGrafter"/>
</dbReference>
<feature type="transmembrane region" description="Helical" evidence="7">
    <location>
        <begin position="115"/>
        <end position="136"/>
    </location>
</feature>
<dbReference type="GO" id="GO:0034620">
    <property type="term" value="P:cellular response to unfolded protein"/>
    <property type="evidence" value="ECO:0007669"/>
    <property type="project" value="TreeGrafter"/>
</dbReference>
<dbReference type="InParanoid" id="A0A0Q9WHT3"/>
<proteinExistence type="inferred from homology"/>
<evidence type="ECO:0000313" key="10">
    <source>
        <dbReference type="Proteomes" id="UP000008792"/>
    </source>
</evidence>
<keyword evidence="10" id="KW-1185">Reference proteome</keyword>
<comment type="similarity">
    <text evidence="2 7">Belongs to the BI1 family.</text>
</comment>
<keyword evidence="6 7" id="KW-0472">Membrane</keyword>
<organism evidence="8 10">
    <name type="scientific">Drosophila virilis</name>
    <name type="common">Fruit fly</name>
    <dbReference type="NCBI Taxonomy" id="7244"/>
    <lineage>
        <taxon>Eukaryota</taxon>
        <taxon>Metazoa</taxon>
        <taxon>Ecdysozoa</taxon>
        <taxon>Arthropoda</taxon>
        <taxon>Hexapoda</taxon>
        <taxon>Insecta</taxon>
        <taxon>Pterygota</taxon>
        <taxon>Neoptera</taxon>
        <taxon>Endopterygota</taxon>
        <taxon>Diptera</taxon>
        <taxon>Brachycera</taxon>
        <taxon>Muscomorpha</taxon>
        <taxon>Ephydroidea</taxon>
        <taxon>Drosophilidae</taxon>
        <taxon>Drosophila</taxon>
    </lineage>
</organism>
<protein>
    <submittedName>
        <fullName evidence="8">Uncharacterized protein, isoform B</fullName>
    </submittedName>
    <submittedName>
        <fullName evidence="9">Uncharacterized protein, isoform C</fullName>
    </submittedName>
</protein>
<dbReference type="Pfam" id="PF01027">
    <property type="entry name" value="Bax1-I"/>
    <property type="match status" value="1"/>
</dbReference>
<feature type="transmembrane region" description="Helical" evidence="7">
    <location>
        <begin position="34"/>
        <end position="53"/>
    </location>
</feature>
<evidence type="ECO:0000313" key="8">
    <source>
        <dbReference type="EMBL" id="KRF84237.1"/>
    </source>
</evidence>
<evidence type="ECO:0000256" key="4">
    <source>
        <dbReference type="ARBA" id="ARBA00022703"/>
    </source>
</evidence>
<evidence type="ECO:0000256" key="5">
    <source>
        <dbReference type="ARBA" id="ARBA00022989"/>
    </source>
</evidence>
<dbReference type="Proteomes" id="UP000008792">
    <property type="component" value="Unassembled WGS sequence"/>
</dbReference>
<evidence type="ECO:0000256" key="2">
    <source>
        <dbReference type="ARBA" id="ARBA00010350"/>
    </source>
</evidence>
<dbReference type="FunCoup" id="A0A0Q9WHT3">
    <property type="interactions" value="156"/>
</dbReference>
<feature type="transmembrane region" description="Helical" evidence="7">
    <location>
        <begin position="89"/>
        <end position="109"/>
    </location>
</feature>
<gene>
    <name evidence="8" type="primary">Dvir\GJ13126</name>
    <name evidence="8" type="ORF">Dvir_GJ13126</name>
</gene>
<keyword evidence="5 7" id="KW-1133">Transmembrane helix</keyword>
<dbReference type="OrthoDB" id="1277691at2759"/>
<dbReference type="PROSITE" id="PS01243">
    <property type="entry name" value="BI1"/>
    <property type="match status" value="1"/>
</dbReference>
<feature type="transmembrane region" description="Helical" evidence="7">
    <location>
        <begin position="59"/>
        <end position="77"/>
    </location>
</feature>
<dbReference type="PANTHER" id="PTHR23291:SF32">
    <property type="entry name" value="BAX INHIBITOR 1"/>
    <property type="match status" value="1"/>
</dbReference>
<keyword evidence="3 7" id="KW-0812">Transmembrane</keyword>
<accession>A0A0Q9WHT3</accession>
<evidence type="ECO:0000256" key="6">
    <source>
        <dbReference type="ARBA" id="ARBA00023136"/>
    </source>
</evidence>
<feature type="transmembrane region" description="Helical" evidence="7">
    <location>
        <begin position="143"/>
        <end position="164"/>
    </location>
</feature>
<dbReference type="AlphaFoldDB" id="A0A0Q9WHT3"/>
<dbReference type="EMBL" id="CH940647">
    <property type="protein sequence ID" value="KRF84237.1"/>
    <property type="molecule type" value="Genomic_DNA"/>
</dbReference>
<keyword evidence="4" id="KW-0053">Apoptosis</keyword>
<evidence type="ECO:0000256" key="1">
    <source>
        <dbReference type="ARBA" id="ARBA00004141"/>
    </source>
</evidence>
<reference evidence="8" key="3">
    <citation type="submission" date="2015-11" db="EMBL/GenBank/DDBJ databases">
        <authorList>
            <consortium name="FlyBase"/>
        </authorList>
    </citation>
    <scope>NUCLEOTIDE SEQUENCE</scope>
    <source>
        <strain evidence="8">TSC#15010-1051.87</strain>
    </source>
</reference>
<dbReference type="PANTHER" id="PTHR23291">
    <property type="entry name" value="BAX INHIBITOR-RELATED"/>
    <property type="match status" value="1"/>
</dbReference>
<name>A0A0Q9WHT3_DROVI</name>
<evidence type="ECO:0000313" key="9">
    <source>
        <dbReference type="EMBL" id="KRF84238.1"/>
    </source>
</evidence>
<reference evidence="8" key="2">
    <citation type="journal article" date="2008" name="Bioinformatics">
        <title>Assembly reconciliation.</title>
        <authorList>
            <person name="Zimin A.V."/>
            <person name="Smith D.R."/>
            <person name="Sutton G."/>
            <person name="Yorke J.A."/>
        </authorList>
    </citation>
    <scope>NUCLEOTIDE SEQUENCE</scope>
    <source>
        <strain evidence="8">TSC#15010-1051.87</strain>
    </source>
</reference>